<dbReference type="Pfam" id="PF02018">
    <property type="entry name" value="CBM_4_9"/>
    <property type="match status" value="1"/>
</dbReference>
<dbReference type="InterPro" id="IPR011330">
    <property type="entry name" value="Glyco_hydro/deAcase_b/a-brl"/>
</dbReference>
<sequence length="376" mass="38961">MSRALRRLASGASATVLTLLAAGSPAMAAATDNAATAGPAVNLATNPGFEIPTLPLADWGSIPGWHCAPGEAALGSAAHGGASALTVTPAAADSTGECTQTLAVRPATTYTYSAWVHGSYVFLGATGTGHDVAPAWTPGTGDGWQRLTTTFTTGADTRSVRLHLHGWYGQGPWAADDVQVDGPAPEPVQAVGSVPTTDPVVFVTIDDGWQRTPEAARLIADRQVPVTAFPLPMPEGFEPDWFRQVTAVPGSSIQDHSVSHRDLTTLSPAEQQAEICDARDAAADRFGTVPTVFRPPYFAWNADTLQAAANCGMHQVLTASADFSWGAANVYHGGALQPGDVILLHFTDTLAADLQRALDAAAAAGLHPAGLVDHLH</sequence>
<dbReference type="InterPro" id="IPR008979">
    <property type="entry name" value="Galactose-bd-like_sf"/>
</dbReference>
<dbReference type="PANTHER" id="PTHR10587">
    <property type="entry name" value="GLYCOSYL TRANSFERASE-RELATED"/>
    <property type="match status" value="1"/>
</dbReference>
<gene>
    <name evidence="4" type="ORF">ACFPZF_38545</name>
</gene>
<evidence type="ECO:0000256" key="1">
    <source>
        <dbReference type="ARBA" id="ARBA00022801"/>
    </source>
</evidence>
<dbReference type="InterPro" id="IPR002509">
    <property type="entry name" value="NODB_dom"/>
</dbReference>
<dbReference type="RefSeq" id="WP_346149162.1">
    <property type="nucleotide sequence ID" value="NZ_BAAAUA010000067.1"/>
</dbReference>
<reference evidence="5" key="1">
    <citation type="journal article" date="2019" name="Int. J. Syst. Evol. Microbiol.">
        <title>The Global Catalogue of Microorganisms (GCM) 10K type strain sequencing project: providing services to taxonomists for standard genome sequencing and annotation.</title>
        <authorList>
            <consortium name="The Broad Institute Genomics Platform"/>
            <consortium name="The Broad Institute Genome Sequencing Center for Infectious Disease"/>
            <person name="Wu L."/>
            <person name="Ma J."/>
        </authorList>
    </citation>
    <scope>NUCLEOTIDE SEQUENCE [LARGE SCALE GENOMIC DNA]</scope>
    <source>
        <strain evidence="5">CGMCC 4.1622</strain>
    </source>
</reference>
<feature type="domain" description="NodB homology" evidence="3">
    <location>
        <begin position="199"/>
        <end position="376"/>
    </location>
</feature>
<dbReference type="EMBL" id="JBHSOC010000142">
    <property type="protein sequence ID" value="MFC5647223.1"/>
    <property type="molecule type" value="Genomic_DNA"/>
</dbReference>
<dbReference type="CDD" id="cd10917">
    <property type="entry name" value="CE4_NodB_like_6s_7s"/>
    <property type="match status" value="1"/>
</dbReference>
<keyword evidence="1" id="KW-0378">Hydrolase</keyword>
<organism evidence="4 5">
    <name type="scientific">Kitasatospora cinereorecta</name>
    <dbReference type="NCBI Taxonomy" id="285560"/>
    <lineage>
        <taxon>Bacteria</taxon>
        <taxon>Bacillati</taxon>
        <taxon>Actinomycetota</taxon>
        <taxon>Actinomycetes</taxon>
        <taxon>Kitasatosporales</taxon>
        <taxon>Streptomycetaceae</taxon>
        <taxon>Kitasatospora</taxon>
    </lineage>
</organism>
<evidence type="ECO:0000259" key="3">
    <source>
        <dbReference type="PROSITE" id="PS51677"/>
    </source>
</evidence>
<evidence type="ECO:0000256" key="2">
    <source>
        <dbReference type="SAM" id="SignalP"/>
    </source>
</evidence>
<keyword evidence="5" id="KW-1185">Reference proteome</keyword>
<proteinExistence type="predicted"/>
<protein>
    <submittedName>
        <fullName evidence="4">Polysaccharide deacetylase family protein</fullName>
    </submittedName>
</protein>
<feature type="signal peptide" evidence="2">
    <location>
        <begin position="1"/>
        <end position="28"/>
    </location>
</feature>
<accession>A0ABW0VPH4</accession>
<dbReference type="PANTHER" id="PTHR10587:SF134">
    <property type="entry name" value="SECRETED PROTEIN"/>
    <property type="match status" value="1"/>
</dbReference>
<dbReference type="Proteomes" id="UP001596066">
    <property type="component" value="Unassembled WGS sequence"/>
</dbReference>
<dbReference type="Gene3D" id="2.60.120.260">
    <property type="entry name" value="Galactose-binding domain-like"/>
    <property type="match status" value="1"/>
</dbReference>
<evidence type="ECO:0000313" key="5">
    <source>
        <dbReference type="Proteomes" id="UP001596066"/>
    </source>
</evidence>
<comment type="caution">
    <text evidence="4">The sequence shown here is derived from an EMBL/GenBank/DDBJ whole genome shotgun (WGS) entry which is preliminary data.</text>
</comment>
<dbReference type="SUPFAM" id="SSF88713">
    <property type="entry name" value="Glycoside hydrolase/deacetylase"/>
    <property type="match status" value="1"/>
</dbReference>
<dbReference type="Pfam" id="PF01522">
    <property type="entry name" value="Polysacc_deac_1"/>
    <property type="match status" value="1"/>
</dbReference>
<keyword evidence="2" id="KW-0732">Signal</keyword>
<name>A0ABW0VPH4_9ACTN</name>
<evidence type="ECO:0000313" key="4">
    <source>
        <dbReference type="EMBL" id="MFC5647223.1"/>
    </source>
</evidence>
<dbReference type="InterPro" id="IPR003305">
    <property type="entry name" value="CenC_carb-bd"/>
</dbReference>
<dbReference type="Gene3D" id="3.20.20.370">
    <property type="entry name" value="Glycoside hydrolase/deacetylase"/>
    <property type="match status" value="1"/>
</dbReference>
<dbReference type="SUPFAM" id="SSF49785">
    <property type="entry name" value="Galactose-binding domain-like"/>
    <property type="match status" value="1"/>
</dbReference>
<feature type="chain" id="PRO_5045181453" evidence="2">
    <location>
        <begin position="29"/>
        <end position="376"/>
    </location>
</feature>
<dbReference type="PROSITE" id="PS51677">
    <property type="entry name" value="NODB"/>
    <property type="match status" value="1"/>
</dbReference>
<dbReference type="InterPro" id="IPR050248">
    <property type="entry name" value="Polysacc_deacetylase_ArnD"/>
</dbReference>